<dbReference type="GeneTree" id="ENSGT00940000157329"/>
<name>A0A8C8VTV7_PERMB</name>
<dbReference type="Proteomes" id="UP000694547">
    <property type="component" value="Chromosome 7"/>
</dbReference>
<reference evidence="2" key="3">
    <citation type="submission" date="2025-09" db="UniProtKB">
        <authorList>
            <consortium name="Ensembl"/>
        </authorList>
    </citation>
    <scope>IDENTIFICATION</scope>
</reference>
<proteinExistence type="inferred from homology"/>
<evidence type="ECO:0000313" key="2">
    <source>
        <dbReference type="Ensembl" id="ENSPEMP00000007827.2"/>
    </source>
</evidence>
<accession>A0A8C8VTV7</accession>
<organism evidence="2 3">
    <name type="scientific">Peromyscus maniculatus bairdii</name>
    <name type="common">Prairie deer mouse</name>
    <dbReference type="NCBI Taxonomy" id="230844"/>
    <lineage>
        <taxon>Eukaryota</taxon>
        <taxon>Metazoa</taxon>
        <taxon>Chordata</taxon>
        <taxon>Craniata</taxon>
        <taxon>Vertebrata</taxon>
        <taxon>Euteleostomi</taxon>
        <taxon>Mammalia</taxon>
        <taxon>Eutheria</taxon>
        <taxon>Euarchontoglires</taxon>
        <taxon>Glires</taxon>
        <taxon>Rodentia</taxon>
        <taxon>Myomorpha</taxon>
        <taxon>Muroidea</taxon>
        <taxon>Cricetidae</taxon>
        <taxon>Neotominae</taxon>
        <taxon>Peromyscus</taxon>
    </lineage>
</organism>
<evidence type="ECO:0000313" key="3">
    <source>
        <dbReference type="Proteomes" id="UP000694547"/>
    </source>
</evidence>
<dbReference type="InterPro" id="IPR006461">
    <property type="entry name" value="PLAC_motif_containing"/>
</dbReference>
<reference evidence="2" key="2">
    <citation type="submission" date="2025-08" db="UniProtKB">
        <authorList>
            <consortium name="Ensembl"/>
        </authorList>
    </citation>
    <scope>IDENTIFICATION</scope>
</reference>
<reference evidence="2 3" key="1">
    <citation type="submission" date="2018-10" db="EMBL/GenBank/DDBJ databases">
        <title>Improved assembly of the deer mouse Peromyscus maniculatus genome.</title>
        <authorList>
            <person name="Lassance J.-M."/>
            <person name="Hoekstra H.E."/>
        </authorList>
    </citation>
    <scope>NUCLEOTIDE SEQUENCE [LARGE SCALE GENOMIC DNA]</scope>
</reference>
<dbReference type="AlphaFoldDB" id="A0A8C8VTV7"/>
<comment type="similarity">
    <text evidence="1">Belongs to the cornifelin family.</text>
</comment>
<sequence>MAQAPRVFVTQAGFVRAPPNSNWQIICLCGTFCFTCLGCQVEADMNECCLCGTTVAMRTLYRTPYGIPGSSCDDYMATLFCPISSLKDIRRHYVKTMCLTFYS</sequence>
<dbReference type="NCBIfam" id="TIGR01571">
    <property type="entry name" value="A_thal_Cys_rich"/>
    <property type="match status" value="1"/>
</dbReference>
<keyword evidence="3" id="KW-1185">Reference proteome</keyword>
<dbReference type="Ensembl" id="ENSPEMT00000011972.2">
    <property type="protein sequence ID" value="ENSPEMP00000007827.2"/>
    <property type="gene ID" value="ENSPEMG00000009674.2"/>
</dbReference>
<evidence type="ECO:0000256" key="1">
    <source>
        <dbReference type="ARBA" id="ARBA00009024"/>
    </source>
</evidence>
<evidence type="ECO:0008006" key="4">
    <source>
        <dbReference type="Google" id="ProtNLM"/>
    </source>
</evidence>
<protein>
    <recommendedName>
        <fullName evidence="4">Placenta-specific gene 8 protein-like</fullName>
    </recommendedName>
</protein>